<reference evidence="8" key="1">
    <citation type="submission" date="2016-07" db="EMBL/GenBank/DDBJ databases">
        <title>Microvirga ossetica sp. nov. a new species of rhizobia isolated from root nodules of the legume species Vicia alpestris Steven originated from North Ossetia region in the Caucasus.</title>
        <authorList>
            <person name="Safronova V.I."/>
            <person name="Kuznetsova I.G."/>
            <person name="Sazanova A.L."/>
            <person name="Belimov A."/>
            <person name="Andronov E."/>
            <person name="Osledkin Y.S."/>
            <person name="Onishchuk O.P."/>
            <person name="Kurchak O.N."/>
            <person name="Shaposhnikov A.I."/>
            <person name="Willems A."/>
            <person name="Tikhonovich I.A."/>
        </authorList>
    </citation>
    <scope>NUCLEOTIDE SEQUENCE [LARGE SCALE GENOMIC DNA]</scope>
    <source>
        <strain evidence="8">V5/3M</strain>
    </source>
</reference>
<evidence type="ECO:0000256" key="6">
    <source>
        <dbReference type="ARBA" id="ARBA00023136"/>
    </source>
</evidence>
<keyword evidence="3" id="KW-1003">Cell membrane</keyword>
<organism evidence="8">
    <name type="scientific">Microvirga ossetica</name>
    <dbReference type="NCBI Taxonomy" id="1882682"/>
    <lineage>
        <taxon>Bacteria</taxon>
        <taxon>Pseudomonadati</taxon>
        <taxon>Pseudomonadota</taxon>
        <taxon>Alphaproteobacteria</taxon>
        <taxon>Hyphomicrobiales</taxon>
        <taxon>Methylobacteriaceae</taxon>
        <taxon>Microvirga</taxon>
    </lineage>
</organism>
<keyword evidence="4 7" id="KW-0812">Transmembrane</keyword>
<sequence>MGAAQACRLMVTFITAPILGRLLHPADFGLIATSAPIIGFVTMIQNLGLTQAIIQRQTITKGQINTLFWLSLLLSLTFAAGLLLLAPLLARYFQEPRLTAVIWVGAALTVVSVIGEQPMALLTRSLRFRLLAVLDILGIVIGAALGVAIAWYTRSYWALLVPLACARSLSLIVSALAVRWLPGRPVWDEAARQMIGFGAGLSTFNILNFLARSADNLMIAKAHGAVALGFYDRAYKLMLLPLTQATWPLSRIMTPILSRLQDEPEEYRLTYISSVSLLMLAVQPGLLCAVMYSDATVALLLGSKWAEAAPIFAWLGFAGLHQTFTSTTGWLFISQGRMRELGIVGLVSSTSTIASFAVGLPWGPLGVAVSYVVSDYALRLPFTWYMTGRAGYVGVGDISRIVIPHACGLLVSASVLALIKVSLHVSSPIELGGVLIVTYAINSAVLMLFRSKRLLMIQALKVAYRGMMLRPTSSTGRPSCRKPPDDGSLS</sequence>
<feature type="transmembrane region" description="Helical" evidence="7">
    <location>
        <begin position="28"/>
        <end position="54"/>
    </location>
</feature>
<gene>
    <name evidence="8" type="ORF">BB934_08630</name>
</gene>
<feature type="transmembrane region" description="Helical" evidence="7">
    <location>
        <begin position="269"/>
        <end position="292"/>
    </location>
</feature>
<evidence type="ECO:0000256" key="4">
    <source>
        <dbReference type="ARBA" id="ARBA00022692"/>
    </source>
</evidence>
<proteinExistence type="inferred from homology"/>
<dbReference type="CDD" id="cd13127">
    <property type="entry name" value="MATE_tuaB_like"/>
    <property type="match status" value="1"/>
</dbReference>
<dbReference type="EMBL" id="CP016616">
    <property type="protein sequence ID" value="ANY78292.1"/>
    <property type="molecule type" value="Genomic_DNA"/>
</dbReference>
<accession>A0A1B2EEM0</accession>
<name>A0A1B2EEM0_9HYPH</name>
<evidence type="ECO:0000256" key="2">
    <source>
        <dbReference type="ARBA" id="ARBA00007430"/>
    </source>
</evidence>
<dbReference type="Pfam" id="PF13440">
    <property type="entry name" value="Polysacc_synt_3"/>
    <property type="match status" value="1"/>
</dbReference>
<dbReference type="GO" id="GO:0005886">
    <property type="term" value="C:plasma membrane"/>
    <property type="evidence" value="ECO:0007669"/>
    <property type="project" value="UniProtKB-SubCell"/>
</dbReference>
<comment type="similarity">
    <text evidence="2">Belongs to the polysaccharide synthase family.</text>
</comment>
<feature type="transmembrane region" description="Helical" evidence="7">
    <location>
        <begin position="128"/>
        <end position="151"/>
    </location>
</feature>
<dbReference type="PANTHER" id="PTHR30250">
    <property type="entry name" value="PST FAMILY PREDICTED COLANIC ACID TRANSPORTER"/>
    <property type="match status" value="1"/>
</dbReference>
<protein>
    <recommendedName>
        <fullName evidence="9">Lipopolysaccharide biosynthesis protein</fullName>
    </recommendedName>
</protein>
<keyword evidence="5 7" id="KW-1133">Transmembrane helix</keyword>
<comment type="subcellular location">
    <subcellularLocation>
        <location evidence="1">Cell membrane</location>
        <topology evidence="1">Multi-pass membrane protein</topology>
    </subcellularLocation>
</comment>
<evidence type="ECO:0000256" key="3">
    <source>
        <dbReference type="ARBA" id="ARBA00022475"/>
    </source>
</evidence>
<feature type="transmembrane region" description="Helical" evidence="7">
    <location>
        <begin position="431"/>
        <end position="449"/>
    </location>
</feature>
<keyword evidence="6 7" id="KW-0472">Membrane</keyword>
<evidence type="ECO:0000256" key="5">
    <source>
        <dbReference type="ARBA" id="ARBA00022989"/>
    </source>
</evidence>
<evidence type="ECO:0000313" key="8">
    <source>
        <dbReference type="EMBL" id="ANY78292.1"/>
    </source>
</evidence>
<feature type="transmembrane region" description="Helical" evidence="7">
    <location>
        <begin position="66"/>
        <end position="86"/>
    </location>
</feature>
<feature type="transmembrane region" description="Helical" evidence="7">
    <location>
        <begin position="98"/>
        <end position="116"/>
    </location>
</feature>
<evidence type="ECO:0000256" key="7">
    <source>
        <dbReference type="SAM" id="Phobius"/>
    </source>
</evidence>
<dbReference type="KEGG" id="moc:BB934_08630"/>
<feature type="transmembrane region" description="Helical" evidence="7">
    <location>
        <begin position="398"/>
        <end position="419"/>
    </location>
</feature>
<dbReference type="AlphaFoldDB" id="A0A1B2EEM0"/>
<evidence type="ECO:0000256" key="1">
    <source>
        <dbReference type="ARBA" id="ARBA00004651"/>
    </source>
</evidence>
<dbReference type="InterPro" id="IPR050833">
    <property type="entry name" value="Poly_Biosynth_Transport"/>
</dbReference>
<dbReference type="PANTHER" id="PTHR30250:SF10">
    <property type="entry name" value="LIPOPOLYSACCHARIDE BIOSYNTHESIS PROTEIN WZXC"/>
    <property type="match status" value="1"/>
</dbReference>
<feature type="transmembrane region" description="Helical" evidence="7">
    <location>
        <begin position="340"/>
        <end position="362"/>
    </location>
</feature>
<feature type="transmembrane region" description="Helical" evidence="7">
    <location>
        <begin position="157"/>
        <end position="182"/>
    </location>
</feature>
<feature type="transmembrane region" description="Helical" evidence="7">
    <location>
        <begin position="312"/>
        <end position="333"/>
    </location>
</feature>
<evidence type="ECO:0008006" key="9">
    <source>
        <dbReference type="Google" id="ProtNLM"/>
    </source>
</evidence>